<dbReference type="EMBL" id="SOBK01000013">
    <property type="protein sequence ID" value="TDT86396.1"/>
    <property type="molecule type" value="Genomic_DNA"/>
</dbReference>
<reference evidence="1 3" key="1">
    <citation type="journal article" date="2016" name="Front. Microbiol.">
        <title>Genome Sequence of the Piezophilic, Mesophilic Sulfate-Reducing Bacterium Desulfovibrio indicus J2T.</title>
        <authorList>
            <person name="Cao J."/>
            <person name="Maignien L."/>
            <person name="Shao Z."/>
            <person name="Alain K."/>
            <person name="Jebbar M."/>
        </authorList>
    </citation>
    <scope>NUCLEOTIDE SEQUENCE [LARGE SCALE GENOMIC DNA]</scope>
    <source>
        <strain evidence="1 3">J2</strain>
    </source>
</reference>
<accession>A0A140D8Y5</accession>
<dbReference type="AlphaFoldDB" id="A0A140D8Y5"/>
<keyword evidence="3" id="KW-1185">Reference proteome</keyword>
<proteinExistence type="predicted"/>
<dbReference type="Pfam" id="PF23746">
    <property type="entry name" value="Gp41_Mu"/>
    <property type="match status" value="1"/>
</dbReference>
<dbReference type="RefSeq" id="WP_066798973.1">
    <property type="nucleotide sequence ID" value="NZ_CP014206.1"/>
</dbReference>
<dbReference type="OrthoDB" id="5892908at2"/>
<gene>
    <name evidence="1" type="ORF">AWY79_00280</name>
    <name evidence="2" type="ORF">EDC59_11372</name>
</gene>
<reference evidence="2 4" key="2">
    <citation type="submission" date="2019-03" db="EMBL/GenBank/DDBJ databases">
        <title>Genomic Encyclopedia of Type Strains, Phase IV (KMG-IV): sequencing the most valuable type-strain genomes for metagenomic binning, comparative biology and taxonomic classification.</title>
        <authorList>
            <person name="Goeker M."/>
        </authorList>
    </citation>
    <scope>NUCLEOTIDE SEQUENCE [LARGE SCALE GENOMIC DNA]</scope>
    <source>
        <strain evidence="2 4">DSM 101483</strain>
    </source>
</reference>
<dbReference type="InterPro" id="IPR056974">
    <property type="entry name" value="Tail_Gp41-like"/>
</dbReference>
<name>A0A140D8Y5_9BACT</name>
<dbReference type="KEGG" id="dej:AWY79_00280"/>
<sequence>MQRTVPLTKFVTVGEAECREVVLREATAGDVIEATEEAERVAMTPQGPALLVSPTRLGLGVLRRQVVSFGSLSGPADLAWIKRLSPADLDSIQAEAEAMDAAVSLDVGAALSDRGRTDGSGGND</sequence>
<evidence type="ECO:0000313" key="2">
    <source>
        <dbReference type="EMBL" id="TDT86396.1"/>
    </source>
</evidence>
<organism evidence="2 4">
    <name type="scientific">Pseudodesulfovibrio indicus</name>
    <dbReference type="NCBI Taxonomy" id="1716143"/>
    <lineage>
        <taxon>Bacteria</taxon>
        <taxon>Pseudomonadati</taxon>
        <taxon>Thermodesulfobacteriota</taxon>
        <taxon>Desulfovibrionia</taxon>
        <taxon>Desulfovibrionales</taxon>
        <taxon>Desulfovibrionaceae</taxon>
    </lineage>
</organism>
<dbReference type="EMBL" id="CP014206">
    <property type="protein sequence ID" value="AMK09652.1"/>
    <property type="molecule type" value="Genomic_DNA"/>
</dbReference>
<evidence type="ECO:0000313" key="3">
    <source>
        <dbReference type="Proteomes" id="UP000055611"/>
    </source>
</evidence>
<evidence type="ECO:0000313" key="1">
    <source>
        <dbReference type="EMBL" id="AMK09652.1"/>
    </source>
</evidence>
<protein>
    <submittedName>
        <fullName evidence="2">Phage FluMu protein gp41</fullName>
    </submittedName>
</protein>
<dbReference type="Proteomes" id="UP000055611">
    <property type="component" value="Chromosome"/>
</dbReference>
<evidence type="ECO:0000313" key="4">
    <source>
        <dbReference type="Proteomes" id="UP000295506"/>
    </source>
</evidence>
<dbReference type="Proteomes" id="UP000295506">
    <property type="component" value="Unassembled WGS sequence"/>
</dbReference>